<dbReference type="Proteomes" id="UP000325440">
    <property type="component" value="Unassembled WGS sequence"/>
</dbReference>
<proteinExistence type="predicted"/>
<evidence type="ECO:0008006" key="4">
    <source>
        <dbReference type="Google" id="ProtNLM"/>
    </source>
</evidence>
<feature type="compositionally biased region" description="Polar residues" evidence="1">
    <location>
        <begin position="38"/>
        <end position="47"/>
    </location>
</feature>
<organism evidence="2 3">
    <name type="scientific">Cinara cedri</name>
    <dbReference type="NCBI Taxonomy" id="506608"/>
    <lineage>
        <taxon>Eukaryota</taxon>
        <taxon>Metazoa</taxon>
        <taxon>Ecdysozoa</taxon>
        <taxon>Arthropoda</taxon>
        <taxon>Hexapoda</taxon>
        <taxon>Insecta</taxon>
        <taxon>Pterygota</taxon>
        <taxon>Neoptera</taxon>
        <taxon>Paraneoptera</taxon>
        <taxon>Hemiptera</taxon>
        <taxon>Sternorrhyncha</taxon>
        <taxon>Aphidomorpha</taxon>
        <taxon>Aphidoidea</taxon>
        <taxon>Aphididae</taxon>
        <taxon>Lachninae</taxon>
        <taxon>Cinara</taxon>
    </lineage>
</organism>
<protein>
    <recommendedName>
        <fullName evidence="4">Insect cuticle protein</fullName>
    </recommendedName>
</protein>
<keyword evidence="3" id="KW-1185">Reference proteome</keyword>
<name>A0A5E4N9H9_9HEMI</name>
<feature type="region of interest" description="Disordered" evidence="1">
    <location>
        <begin position="1"/>
        <end position="53"/>
    </location>
</feature>
<feature type="non-terminal residue" evidence="2">
    <location>
        <position position="1"/>
    </location>
</feature>
<dbReference type="EMBL" id="CABPRJ010001633">
    <property type="protein sequence ID" value="VVC39097.1"/>
    <property type="molecule type" value="Genomic_DNA"/>
</dbReference>
<accession>A0A5E4N9H9</accession>
<evidence type="ECO:0000256" key="1">
    <source>
        <dbReference type="SAM" id="MobiDB-lite"/>
    </source>
</evidence>
<reference evidence="2 3" key="1">
    <citation type="submission" date="2019-08" db="EMBL/GenBank/DDBJ databases">
        <authorList>
            <person name="Alioto T."/>
            <person name="Alioto T."/>
            <person name="Gomez Garrido J."/>
        </authorList>
    </citation>
    <scope>NUCLEOTIDE SEQUENCE [LARGE SCALE GENOMIC DNA]</scope>
</reference>
<evidence type="ECO:0000313" key="3">
    <source>
        <dbReference type="Proteomes" id="UP000325440"/>
    </source>
</evidence>
<sequence>RSFSTPAWPLPSPNLPPRLTQHRPTLHQRPTPQSPHTPRPRTASNTAPIEADGTKRIVEYTAEDYGLNAKFKKEDTPSYCATVYKATPAYKPANFATAYPVPAYPAPAYKPAP</sequence>
<dbReference type="AlphaFoldDB" id="A0A5E4N9H9"/>
<evidence type="ECO:0000313" key="2">
    <source>
        <dbReference type="EMBL" id="VVC39097.1"/>
    </source>
</evidence>
<gene>
    <name evidence="2" type="ORF">CINCED_3A001650</name>
</gene>